<gene>
    <name evidence="1" type="ORF">RUMHYD_03637</name>
</gene>
<name>C0CRX1_BLAHS</name>
<comment type="caution">
    <text evidence="1">The sequence shown here is derived from an EMBL/GenBank/DDBJ whole genome shotgun (WGS) entry which is preliminary data.</text>
</comment>
<evidence type="ECO:0000313" key="2">
    <source>
        <dbReference type="Proteomes" id="UP000003100"/>
    </source>
</evidence>
<reference evidence="1 2" key="2">
    <citation type="submission" date="2009-02" db="EMBL/GenBank/DDBJ databases">
        <title>Draft genome sequence of Blautia hydrogenotrophica DSM 10507 (Ruminococcus hydrogenotrophicus DSM 10507).</title>
        <authorList>
            <person name="Sudarsanam P."/>
            <person name="Ley R."/>
            <person name="Guruge J."/>
            <person name="Turnbaugh P.J."/>
            <person name="Mahowald M."/>
            <person name="Liep D."/>
            <person name="Gordon J."/>
        </authorList>
    </citation>
    <scope>NUCLEOTIDE SEQUENCE [LARGE SCALE GENOMIC DNA]</scope>
    <source>
        <strain evidence="2">DSM 10507 / JCM 14656 / S5a33</strain>
    </source>
</reference>
<sequence length="56" mass="6716">MYRAFLFLSSFFQDINSKKSLELFLIKSKPFLSYSKITIFFTFLFLSFRFPQLSSP</sequence>
<reference evidence="1 2" key="1">
    <citation type="submission" date="2009-01" db="EMBL/GenBank/DDBJ databases">
        <authorList>
            <person name="Fulton L."/>
            <person name="Clifton S."/>
            <person name="Fulton B."/>
            <person name="Xu J."/>
            <person name="Minx P."/>
            <person name="Pepin K.H."/>
            <person name="Johnson M."/>
            <person name="Bhonagiri V."/>
            <person name="Nash W.E."/>
            <person name="Mardis E.R."/>
            <person name="Wilson R.K."/>
        </authorList>
    </citation>
    <scope>NUCLEOTIDE SEQUENCE [LARGE SCALE GENOMIC DNA]</scope>
    <source>
        <strain evidence="2">DSM 10507 / JCM 14656 / S5a33</strain>
    </source>
</reference>
<dbReference type="AlphaFoldDB" id="C0CRX1"/>
<dbReference type="Proteomes" id="UP000003100">
    <property type="component" value="Unassembled WGS sequence"/>
</dbReference>
<accession>C0CRX1</accession>
<protein>
    <submittedName>
        <fullName evidence="1">Uncharacterized protein</fullName>
    </submittedName>
</protein>
<organism evidence="1 2">
    <name type="scientific">Blautia hydrogenotrophica (strain DSM 10507 / JCM 14656 / S5a33)</name>
    <name type="common">Ruminococcus hydrogenotrophicus</name>
    <dbReference type="NCBI Taxonomy" id="476272"/>
    <lineage>
        <taxon>Bacteria</taxon>
        <taxon>Bacillati</taxon>
        <taxon>Bacillota</taxon>
        <taxon>Clostridia</taxon>
        <taxon>Lachnospirales</taxon>
        <taxon>Lachnospiraceae</taxon>
        <taxon>Blautia</taxon>
    </lineage>
</organism>
<proteinExistence type="predicted"/>
<keyword evidence="2" id="KW-1185">Reference proteome</keyword>
<dbReference type="EMBL" id="ACBZ01000192">
    <property type="protein sequence ID" value="EEG47492.1"/>
    <property type="molecule type" value="Genomic_DNA"/>
</dbReference>
<dbReference type="HOGENOM" id="CLU_3004990_0_0_9"/>
<evidence type="ECO:0000313" key="1">
    <source>
        <dbReference type="EMBL" id="EEG47492.1"/>
    </source>
</evidence>